<dbReference type="InParanoid" id="A0A165GRS7"/>
<dbReference type="Pfam" id="PF20151">
    <property type="entry name" value="DUF6533"/>
    <property type="match status" value="1"/>
</dbReference>
<keyword evidence="2" id="KW-0812">Transmembrane</keyword>
<keyword evidence="5" id="KW-1185">Reference proteome</keyword>
<dbReference type="Proteomes" id="UP000077266">
    <property type="component" value="Unassembled WGS sequence"/>
</dbReference>
<evidence type="ECO:0000313" key="5">
    <source>
        <dbReference type="Proteomes" id="UP000077266"/>
    </source>
</evidence>
<feature type="transmembrane region" description="Helical" evidence="2">
    <location>
        <begin position="112"/>
        <end position="136"/>
    </location>
</feature>
<evidence type="ECO:0000259" key="3">
    <source>
        <dbReference type="Pfam" id="PF20151"/>
    </source>
</evidence>
<gene>
    <name evidence="4" type="ORF">EXIGLDRAFT_837487</name>
</gene>
<evidence type="ECO:0000256" key="1">
    <source>
        <dbReference type="SAM" id="MobiDB-lite"/>
    </source>
</evidence>
<accession>A0A165GRS7</accession>
<evidence type="ECO:0000256" key="2">
    <source>
        <dbReference type="SAM" id="Phobius"/>
    </source>
</evidence>
<reference evidence="4 5" key="1">
    <citation type="journal article" date="2016" name="Mol. Biol. Evol.">
        <title>Comparative Genomics of Early-Diverging Mushroom-Forming Fungi Provides Insights into the Origins of Lignocellulose Decay Capabilities.</title>
        <authorList>
            <person name="Nagy L.G."/>
            <person name="Riley R."/>
            <person name="Tritt A."/>
            <person name="Adam C."/>
            <person name="Daum C."/>
            <person name="Floudas D."/>
            <person name="Sun H."/>
            <person name="Yadav J.S."/>
            <person name="Pangilinan J."/>
            <person name="Larsson K.H."/>
            <person name="Matsuura K."/>
            <person name="Barry K."/>
            <person name="Labutti K."/>
            <person name="Kuo R."/>
            <person name="Ohm R.A."/>
            <person name="Bhattacharya S.S."/>
            <person name="Shirouzu T."/>
            <person name="Yoshinaga Y."/>
            <person name="Martin F.M."/>
            <person name="Grigoriev I.V."/>
            <person name="Hibbett D.S."/>
        </authorList>
    </citation>
    <scope>NUCLEOTIDE SEQUENCE [LARGE SCALE GENOMIC DNA]</scope>
    <source>
        <strain evidence="4 5">HHB12029</strain>
    </source>
</reference>
<dbReference type="AlphaFoldDB" id="A0A165GRS7"/>
<feature type="transmembrane region" description="Helical" evidence="2">
    <location>
        <begin position="268"/>
        <end position="287"/>
    </location>
</feature>
<name>A0A165GRS7_EXIGL</name>
<dbReference type="InterPro" id="IPR045340">
    <property type="entry name" value="DUF6533"/>
</dbReference>
<keyword evidence="2" id="KW-1133">Transmembrane helix</keyword>
<dbReference type="EMBL" id="KV426038">
    <property type="protein sequence ID" value="KZV90914.1"/>
    <property type="molecule type" value="Genomic_DNA"/>
</dbReference>
<keyword evidence="2" id="KW-0472">Membrane</keyword>
<feature type="domain" description="DUF6533" evidence="3">
    <location>
        <begin position="28"/>
        <end position="72"/>
    </location>
</feature>
<evidence type="ECO:0000313" key="4">
    <source>
        <dbReference type="EMBL" id="KZV90914.1"/>
    </source>
</evidence>
<sequence>MDRLQHQDDLQPHISFETWFANVLSFEYVMLSALCLALYDWCITLDREIELVWQKTWNWVTLLWALIRYLPLGTFIVLEVVWFVPTGEQVYVGLSTWHLVIVIHAIRSCFHVGLLSGSLVILSLLLCHVAFALRTYALYQHDKRIRNLLAILLAVETALMVYVTFAGLHSPLSDDMEIHPHMELKVDGCLSTVPNNAYGILSCSIPFAFDSVIFAMTLARSISFLRTNVTAPVIPVLLRDGIGYFIVILACYLANTLLFIYGTGNAKVISMGYSIMFPVVLTLRLTINLRGLSPDPPAPLAPEDSKEEESDIYLTGLEDIHESIALTTHPFNPPSHNKSRLHDVESSAG</sequence>
<organism evidence="4 5">
    <name type="scientific">Exidia glandulosa HHB12029</name>
    <dbReference type="NCBI Taxonomy" id="1314781"/>
    <lineage>
        <taxon>Eukaryota</taxon>
        <taxon>Fungi</taxon>
        <taxon>Dikarya</taxon>
        <taxon>Basidiomycota</taxon>
        <taxon>Agaricomycotina</taxon>
        <taxon>Agaricomycetes</taxon>
        <taxon>Auriculariales</taxon>
        <taxon>Exidiaceae</taxon>
        <taxon>Exidia</taxon>
    </lineage>
</organism>
<feature type="transmembrane region" description="Helical" evidence="2">
    <location>
        <begin position="148"/>
        <end position="168"/>
    </location>
</feature>
<feature type="compositionally biased region" description="Basic and acidic residues" evidence="1">
    <location>
        <begin position="340"/>
        <end position="349"/>
    </location>
</feature>
<feature type="region of interest" description="Disordered" evidence="1">
    <location>
        <begin position="328"/>
        <end position="349"/>
    </location>
</feature>
<proteinExistence type="predicted"/>
<feature type="transmembrane region" description="Helical" evidence="2">
    <location>
        <begin position="241"/>
        <end position="262"/>
    </location>
</feature>
<feature type="transmembrane region" description="Helical" evidence="2">
    <location>
        <begin position="20"/>
        <end position="39"/>
    </location>
</feature>
<dbReference type="OrthoDB" id="3353364at2759"/>
<feature type="transmembrane region" description="Helical" evidence="2">
    <location>
        <begin position="59"/>
        <end position="83"/>
    </location>
</feature>
<feature type="transmembrane region" description="Helical" evidence="2">
    <location>
        <begin position="197"/>
        <end position="220"/>
    </location>
</feature>
<protein>
    <recommendedName>
        <fullName evidence="3">DUF6533 domain-containing protein</fullName>
    </recommendedName>
</protein>